<accession>A0A178MZF1</accession>
<dbReference type="Proteomes" id="UP000078543">
    <property type="component" value="Unassembled WGS sequence"/>
</dbReference>
<dbReference type="EMBL" id="LWQU01000008">
    <property type="protein sequence ID" value="OAN67318.1"/>
    <property type="molecule type" value="Genomic_DNA"/>
</dbReference>
<sequence>MLLRRAFAGQGGNKAFRHPTVLARHGFAGLGEGPQRRPVEICKHMPFADNGRPLAADVSKAGEGLALFIGSYFGMAERIQGHGGRLPSSFVAARENHRFSLKCALTLPFIFCSYCYGSLRRVRMPWQCAGRIFVSTHDRVALFGKIFGWDLTKVKHVPQGFVRLRAVGWEAGPQECGQIGALRGGKHLKPMQGGNQVDKTMGGCKHVGTPYPGG</sequence>
<name>A0A178MZF1_9PROT</name>
<keyword evidence="2" id="KW-1185">Reference proteome</keyword>
<proteinExistence type="predicted"/>
<comment type="caution">
    <text evidence="1">The sequence shown here is derived from an EMBL/GenBank/DDBJ whole genome shotgun (WGS) entry which is preliminary data.</text>
</comment>
<evidence type="ECO:0000313" key="2">
    <source>
        <dbReference type="Proteomes" id="UP000078543"/>
    </source>
</evidence>
<dbReference type="STRING" id="1437059.A6A05_18295"/>
<evidence type="ECO:0000313" key="1">
    <source>
        <dbReference type="EMBL" id="OAN67318.1"/>
    </source>
</evidence>
<dbReference type="AlphaFoldDB" id="A0A178MZF1"/>
<reference evidence="1 2" key="1">
    <citation type="submission" date="2016-04" db="EMBL/GenBank/DDBJ databases">
        <title>Draft genome sequence of freshwater magnetotactic bacteria Magnetospirillum marisnigri SP-1 and Magnetospirillum moscoviense BB-1.</title>
        <authorList>
            <person name="Koziaeva V."/>
            <person name="Dziuba M.V."/>
            <person name="Ivanov T.M."/>
            <person name="Kuznetsov B."/>
            <person name="Grouzdev D.S."/>
        </authorList>
    </citation>
    <scope>NUCLEOTIDE SEQUENCE [LARGE SCALE GENOMIC DNA]</scope>
    <source>
        <strain evidence="1 2">BB-1</strain>
    </source>
</reference>
<organism evidence="1 2">
    <name type="scientific">Magnetospirillum moscoviense</name>
    <dbReference type="NCBI Taxonomy" id="1437059"/>
    <lineage>
        <taxon>Bacteria</taxon>
        <taxon>Pseudomonadati</taxon>
        <taxon>Pseudomonadota</taxon>
        <taxon>Alphaproteobacteria</taxon>
        <taxon>Rhodospirillales</taxon>
        <taxon>Rhodospirillaceae</taxon>
        <taxon>Magnetospirillum</taxon>
    </lineage>
</organism>
<gene>
    <name evidence="1" type="ORF">A6A05_18295</name>
</gene>
<protein>
    <submittedName>
        <fullName evidence="1">Uncharacterized protein</fullName>
    </submittedName>
</protein>